<reference evidence="2" key="1">
    <citation type="submission" date="2021-02" db="EMBL/GenBank/DDBJ databases">
        <authorList>
            <person name="Dougan E. K."/>
            <person name="Rhodes N."/>
            <person name="Thang M."/>
            <person name="Chan C."/>
        </authorList>
    </citation>
    <scope>NUCLEOTIDE SEQUENCE</scope>
</reference>
<name>A0A813KID7_POLGL</name>
<dbReference type="Proteomes" id="UP000626109">
    <property type="component" value="Unassembled WGS sequence"/>
</dbReference>
<evidence type="ECO:0000313" key="2">
    <source>
        <dbReference type="EMBL" id="CAE8705326.1"/>
    </source>
</evidence>
<gene>
    <name evidence="2" type="ORF">PGLA2088_LOCUS33637</name>
</gene>
<evidence type="ECO:0000256" key="1">
    <source>
        <dbReference type="SAM" id="MobiDB-lite"/>
    </source>
</evidence>
<organism evidence="2 3">
    <name type="scientific">Polarella glacialis</name>
    <name type="common">Dinoflagellate</name>
    <dbReference type="NCBI Taxonomy" id="89957"/>
    <lineage>
        <taxon>Eukaryota</taxon>
        <taxon>Sar</taxon>
        <taxon>Alveolata</taxon>
        <taxon>Dinophyceae</taxon>
        <taxon>Suessiales</taxon>
        <taxon>Suessiaceae</taxon>
        <taxon>Polarella</taxon>
    </lineage>
</organism>
<feature type="region of interest" description="Disordered" evidence="1">
    <location>
        <begin position="12"/>
        <end position="43"/>
    </location>
</feature>
<protein>
    <submittedName>
        <fullName evidence="2">Uncharacterized protein</fullName>
    </submittedName>
</protein>
<comment type="caution">
    <text evidence="2">The sequence shown here is derived from an EMBL/GenBank/DDBJ whole genome shotgun (WGS) entry which is preliminary data.</text>
</comment>
<dbReference type="AlphaFoldDB" id="A0A813KID7"/>
<dbReference type="EMBL" id="CAJNNW010030952">
    <property type="protein sequence ID" value="CAE8705326.1"/>
    <property type="molecule type" value="Genomic_DNA"/>
</dbReference>
<sequence>MAGLFNNNGLFNNTGRAKGKAQPKPRAFAEPMPMTGQAQSEQPAGFTPEMLMKWLVESLYLDEAIPNGTLLQWYYQLTTGVKLNHQQMQNLIESTPGVYLDPPFSKHLGFRAVLEEPPPGFRGFVEEDSDVLESIADSDIWKEVTELLNKGGWPKTEDPVYKYVTVASWLQDASGTMQDLSFGRLLQIVRICTHQNNILGHRKGLLVPYGESGEWERLANARTGQPTAVKPNGTYVETWDELKDSLRLLLSDSQDGELEVSKLKVKFRKSLQKELSETVFGHCTLSKLLSDPQLGNDFAVILSSKARFRLTYRDPFATPPCILHLAPMVFGGAVRANAPPGLELPSPDAAAAFAPAAVSTAACAVAAASAAVSPAVAAVAPAAAVFTPAAASAAAAVYAPAAAAAPKLDVGSVPASRSKSVVTGIPAPKIQVRPPETTALPDAATPSASSAARPLRHSTKIPPCKMGCGQRVAPGVAKNGRPFDTCCRGCATGKGHDKLCGCIDPSKVGVGMCKLGCGRIVATGRVSPGQLLNTCCEGCARGEGHNDFCGQEVGEAAVPYSAIGKDPFFYARHSAAH</sequence>
<evidence type="ECO:0000313" key="3">
    <source>
        <dbReference type="Proteomes" id="UP000626109"/>
    </source>
</evidence>
<accession>A0A813KID7</accession>
<proteinExistence type="predicted"/>
<feature type="compositionally biased region" description="Low complexity" evidence="1">
    <location>
        <begin position="437"/>
        <end position="452"/>
    </location>
</feature>
<feature type="region of interest" description="Disordered" evidence="1">
    <location>
        <begin position="432"/>
        <end position="452"/>
    </location>
</feature>